<feature type="domain" description="Response regulatory" evidence="4">
    <location>
        <begin position="3"/>
        <end position="117"/>
    </location>
</feature>
<evidence type="ECO:0000256" key="1">
    <source>
        <dbReference type="ARBA" id="ARBA00023125"/>
    </source>
</evidence>
<dbReference type="InterPro" id="IPR036388">
    <property type="entry name" value="WH-like_DNA-bd_sf"/>
</dbReference>
<evidence type="ECO:0000259" key="4">
    <source>
        <dbReference type="PROSITE" id="PS50110"/>
    </source>
</evidence>
<dbReference type="Gene3D" id="3.40.50.2300">
    <property type="match status" value="1"/>
</dbReference>
<gene>
    <name evidence="6" type="ORF">ABDJ40_00840</name>
</gene>
<protein>
    <submittedName>
        <fullName evidence="6">Response regulator transcription factor</fullName>
    </submittedName>
</protein>
<dbReference type="Proteomes" id="UP001462640">
    <property type="component" value="Unassembled WGS sequence"/>
</dbReference>
<dbReference type="SUPFAM" id="SSF52172">
    <property type="entry name" value="CheY-like"/>
    <property type="match status" value="1"/>
</dbReference>
<dbReference type="EMBL" id="JBDPZC010000001">
    <property type="protein sequence ID" value="MEO3711306.1"/>
    <property type="molecule type" value="Genomic_DNA"/>
</dbReference>
<dbReference type="SMART" id="SM00862">
    <property type="entry name" value="Trans_reg_C"/>
    <property type="match status" value="1"/>
</dbReference>
<dbReference type="InterPro" id="IPR011006">
    <property type="entry name" value="CheY-like_superfamily"/>
</dbReference>
<dbReference type="InterPro" id="IPR016032">
    <property type="entry name" value="Sig_transdc_resp-reg_C-effctor"/>
</dbReference>
<dbReference type="Gene3D" id="1.10.10.10">
    <property type="entry name" value="Winged helix-like DNA-binding domain superfamily/Winged helix DNA-binding domain"/>
    <property type="match status" value="1"/>
</dbReference>
<dbReference type="Pfam" id="PF00486">
    <property type="entry name" value="Trans_reg_C"/>
    <property type="match status" value="1"/>
</dbReference>
<organism evidence="6 7">
    <name type="scientific">Roseateles flavus</name>
    <dbReference type="NCBI Taxonomy" id="3149041"/>
    <lineage>
        <taxon>Bacteria</taxon>
        <taxon>Pseudomonadati</taxon>
        <taxon>Pseudomonadota</taxon>
        <taxon>Betaproteobacteria</taxon>
        <taxon>Burkholderiales</taxon>
        <taxon>Sphaerotilaceae</taxon>
        <taxon>Roseateles</taxon>
    </lineage>
</organism>
<reference evidence="6 7" key="1">
    <citation type="submission" date="2024-05" db="EMBL/GenBank/DDBJ databases">
        <title>Roseateles sp. 2.12 16S ribosomal RNA gene Genome sequencing and assembly.</title>
        <authorList>
            <person name="Woo H."/>
        </authorList>
    </citation>
    <scope>NUCLEOTIDE SEQUENCE [LARGE SCALE GENOMIC DNA]</scope>
    <source>
        <strain evidence="6 7">2.12</strain>
    </source>
</reference>
<feature type="domain" description="OmpR/PhoB-type" evidence="5">
    <location>
        <begin position="123"/>
        <end position="223"/>
    </location>
</feature>
<evidence type="ECO:0000256" key="2">
    <source>
        <dbReference type="PROSITE-ProRule" id="PRU00169"/>
    </source>
</evidence>
<evidence type="ECO:0000256" key="3">
    <source>
        <dbReference type="PROSITE-ProRule" id="PRU01091"/>
    </source>
</evidence>
<dbReference type="InterPro" id="IPR001867">
    <property type="entry name" value="OmpR/PhoB-type_DNA-bd"/>
</dbReference>
<keyword evidence="7" id="KW-1185">Reference proteome</keyword>
<proteinExistence type="predicted"/>
<keyword evidence="1 3" id="KW-0238">DNA-binding</keyword>
<dbReference type="CDD" id="cd00383">
    <property type="entry name" value="trans_reg_C"/>
    <property type="match status" value="1"/>
</dbReference>
<feature type="DNA-binding region" description="OmpR/PhoB-type" evidence="3">
    <location>
        <begin position="123"/>
        <end position="223"/>
    </location>
</feature>
<dbReference type="PROSITE" id="PS51755">
    <property type="entry name" value="OMPR_PHOB"/>
    <property type="match status" value="1"/>
</dbReference>
<dbReference type="PANTHER" id="PTHR48111:SF36">
    <property type="entry name" value="TRANSCRIPTIONAL REGULATORY PROTEIN CUTR"/>
    <property type="match status" value="1"/>
</dbReference>
<dbReference type="InterPro" id="IPR001789">
    <property type="entry name" value="Sig_transdc_resp-reg_receiver"/>
</dbReference>
<sequence>MNRILLVEDHERLARLVCTGLAGAGIAADVVHRIDAAWSALQQVDYGALVLDRGLPDGDGLLLLQRLRGAGSPIPCLVLTARDALADRVAGLDSGADDYLPKPFAMDELVARVRALLRRQKELEPLDPGHGDLRLVPSDGLLQCGDQSVQLPASEMQLMLLLARKGGETVRRTALEAAAWGLTEAVTPGALDVAVHRLRRKLSALGSRLRIVNVRGLGYALRDEEKQVAE</sequence>
<evidence type="ECO:0000313" key="7">
    <source>
        <dbReference type="Proteomes" id="UP001462640"/>
    </source>
</evidence>
<keyword evidence="2" id="KW-0597">Phosphoprotein</keyword>
<dbReference type="SUPFAM" id="SSF46894">
    <property type="entry name" value="C-terminal effector domain of the bipartite response regulators"/>
    <property type="match status" value="1"/>
</dbReference>
<feature type="modified residue" description="4-aspartylphosphate" evidence="2">
    <location>
        <position position="52"/>
    </location>
</feature>
<dbReference type="PROSITE" id="PS50110">
    <property type="entry name" value="RESPONSE_REGULATORY"/>
    <property type="match status" value="1"/>
</dbReference>
<comment type="caution">
    <text evidence="6">The sequence shown here is derived from an EMBL/GenBank/DDBJ whole genome shotgun (WGS) entry which is preliminary data.</text>
</comment>
<accession>A0ABV0G8C2</accession>
<dbReference type="InterPro" id="IPR039420">
    <property type="entry name" value="WalR-like"/>
</dbReference>
<dbReference type="SMART" id="SM00448">
    <property type="entry name" value="REC"/>
    <property type="match status" value="1"/>
</dbReference>
<dbReference type="Gene3D" id="6.10.250.690">
    <property type="match status" value="1"/>
</dbReference>
<dbReference type="RefSeq" id="WP_347604829.1">
    <property type="nucleotide sequence ID" value="NZ_JBDPZC010000001.1"/>
</dbReference>
<dbReference type="PANTHER" id="PTHR48111">
    <property type="entry name" value="REGULATOR OF RPOS"/>
    <property type="match status" value="1"/>
</dbReference>
<name>A0ABV0G8C2_9BURK</name>
<evidence type="ECO:0000313" key="6">
    <source>
        <dbReference type="EMBL" id="MEO3711306.1"/>
    </source>
</evidence>
<dbReference type="Pfam" id="PF00072">
    <property type="entry name" value="Response_reg"/>
    <property type="match status" value="1"/>
</dbReference>
<evidence type="ECO:0000259" key="5">
    <source>
        <dbReference type="PROSITE" id="PS51755"/>
    </source>
</evidence>